<protein>
    <submittedName>
        <fullName evidence="5">Aldo/keto reductase</fullName>
    </submittedName>
</protein>
<dbReference type="InterPro" id="IPR036812">
    <property type="entry name" value="NAD(P)_OxRdtase_dom_sf"/>
</dbReference>
<dbReference type="PRINTS" id="PR00069">
    <property type="entry name" value="ALDKETRDTASE"/>
</dbReference>
<proteinExistence type="inferred from homology"/>
<evidence type="ECO:0000256" key="1">
    <source>
        <dbReference type="ARBA" id="ARBA00007905"/>
    </source>
</evidence>
<dbReference type="PROSITE" id="PS00063">
    <property type="entry name" value="ALDOKETO_REDUCTASE_3"/>
    <property type="match status" value="1"/>
</dbReference>
<gene>
    <name evidence="5" type="ORF">LNO68_02170</name>
</gene>
<dbReference type="PROSITE" id="PS00798">
    <property type="entry name" value="ALDOKETO_REDUCTASE_1"/>
    <property type="match status" value="1"/>
</dbReference>
<dbReference type="PANTHER" id="PTHR43827:SF3">
    <property type="entry name" value="NADP-DEPENDENT OXIDOREDUCTASE DOMAIN-CONTAINING PROTEIN"/>
    <property type="match status" value="1"/>
</dbReference>
<organism evidence="5 6">
    <name type="scientific">Mycoplasma bradburyae</name>
    <dbReference type="NCBI Taxonomy" id="2963128"/>
    <lineage>
        <taxon>Bacteria</taxon>
        <taxon>Bacillati</taxon>
        <taxon>Mycoplasmatota</taxon>
        <taxon>Mollicutes</taxon>
        <taxon>Mycoplasmataceae</taxon>
        <taxon>Mycoplasma</taxon>
    </lineage>
</organism>
<dbReference type="Proteomes" id="UP001220940">
    <property type="component" value="Unassembled WGS sequence"/>
</dbReference>
<dbReference type="PIRSF" id="PIRSF000097">
    <property type="entry name" value="AKR"/>
    <property type="match status" value="1"/>
</dbReference>
<dbReference type="Pfam" id="PF00248">
    <property type="entry name" value="Aldo_ket_red"/>
    <property type="match status" value="1"/>
</dbReference>
<evidence type="ECO:0000313" key="6">
    <source>
        <dbReference type="Proteomes" id="UP001220940"/>
    </source>
</evidence>
<sequence>MKYNVLANNIKMPSIGFGTYKLEDGNQTVYAVKYALEVGYRHLDCAEIYNNQISVGKAIKQSSVNRKDIFVTSKIWNSDKGYQSTKKAFSKILNDLDLEYLDLLLIHWPIGRNFKNNWKEINSQTWKAMEELYQEGKIKAIGVSNFLVHHLEELKKTAKIMPMVNQLEFHPGYMQQEIVDYCNKNNIVVQAWSPFSQSQILEHKKLLELANKYKVTTAQLILNWIIQKDIVPLPKSKTFERIKSNLAVFDFSISKEDIKIIDELPDCGGLDLHPDEVEF</sequence>
<evidence type="ECO:0000259" key="4">
    <source>
        <dbReference type="Pfam" id="PF00248"/>
    </source>
</evidence>
<dbReference type="SUPFAM" id="SSF51430">
    <property type="entry name" value="NAD(P)-linked oxidoreductase"/>
    <property type="match status" value="1"/>
</dbReference>
<dbReference type="Gene3D" id="3.20.20.100">
    <property type="entry name" value="NADP-dependent oxidoreductase domain"/>
    <property type="match status" value="1"/>
</dbReference>
<evidence type="ECO:0000256" key="3">
    <source>
        <dbReference type="ARBA" id="ARBA00023002"/>
    </source>
</evidence>
<name>A0ABT5GAT2_9MOLU</name>
<evidence type="ECO:0000313" key="5">
    <source>
        <dbReference type="EMBL" id="MDC4181989.1"/>
    </source>
</evidence>
<comment type="similarity">
    <text evidence="1">Belongs to the aldo/keto reductase family.</text>
</comment>
<keyword evidence="2" id="KW-0521">NADP</keyword>
<feature type="domain" description="NADP-dependent oxidoreductase" evidence="4">
    <location>
        <begin position="15"/>
        <end position="264"/>
    </location>
</feature>
<keyword evidence="6" id="KW-1185">Reference proteome</keyword>
<dbReference type="InterPro" id="IPR023210">
    <property type="entry name" value="NADP_OxRdtase_dom"/>
</dbReference>
<dbReference type="InterPro" id="IPR018170">
    <property type="entry name" value="Aldo/ket_reductase_CS"/>
</dbReference>
<dbReference type="PANTHER" id="PTHR43827">
    <property type="entry name" value="2,5-DIKETO-D-GLUCONIC ACID REDUCTASE"/>
    <property type="match status" value="1"/>
</dbReference>
<dbReference type="RefSeq" id="WP_255034952.1">
    <property type="nucleotide sequence ID" value="NZ_CP101414.1"/>
</dbReference>
<dbReference type="EMBL" id="JAJHZM010000011">
    <property type="protein sequence ID" value="MDC4181989.1"/>
    <property type="molecule type" value="Genomic_DNA"/>
</dbReference>
<dbReference type="CDD" id="cd19071">
    <property type="entry name" value="AKR_AKR1-5-like"/>
    <property type="match status" value="1"/>
</dbReference>
<keyword evidence="3" id="KW-0560">Oxidoreductase</keyword>
<comment type="caution">
    <text evidence="5">The sequence shown here is derived from an EMBL/GenBank/DDBJ whole genome shotgun (WGS) entry which is preliminary data.</text>
</comment>
<dbReference type="InterPro" id="IPR020471">
    <property type="entry name" value="AKR"/>
</dbReference>
<evidence type="ECO:0000256" key="2">
    <source>
        <dbReference type="ARBA" id="ARBA00022857"/>
    </source>
</evidence>
<dbReference type="PROSITE" id="PS00062">
    <property type="entry name" value="ALDOKETO_REDUCTASE_2"/>
    <property type="match status" value="1"/>
</dbReference>
<accession>A0ABT5GAT2</accession>
<reference evidence="5" key="1">
    <citation type="submission" date="2021-11" db="EMBL/GenBank/DDBJ databases">
        <title>Description of Mycoplasma bradburyaesp. nov.from sea birds: a tribute to a great mycoplasmologist.</title>
        <authorList>
            <person name="Ramirez A.S."/>
            <person name="Poveda C."/>
            <person name="Suarez-Perez A."/>
            <person name="Rosales R.S."/>
            <person name="Dijkman R."/>
            <person name="Feberwee A."/>
            <person name="Spergser J."/>
            <person name="Szostak M.P."/>
            <person name="Ressel L."/>
            <person name="Calabuig P."/>
            <person name="Catania S."/>
            <person name="Gobbo F."/>
            <person name="Timofte D."/>
            <person name="Poveda J.B."/>
        </authorList>
    </citation>
    <scope>NUCLEOTIDE SEQUENCE [LARGE SCALE GENOMIC DNA]</scope>
    <source>
        <strain evidence="5">T158</strain>
    </source>
</reference>